<gene>
    <name evidence="4" type="ORF">C8P66_10965</name>
</gene>
<dbReference type="InterPro" id="IPR016985">
    <property type="entry name" value="UCP031890_Tim44-rel"/>
</dbReference>
<evidence type="ECO:0000313" key="5">
    <source>
        <dbReference type="Proteomes" id="UP000249688"/>
    </source>
</evidence>
<keyword evidence="2" id="KW-0472">Membrane</keyword>
<sequence>MQGGFPIDLILFGMVAAFLVLRLRSVLGKRTGFERPTTEKPAVAPPGARAPDADPARIAPAPGQPRVVLPEPRSPVGKAIGRIIEVDNSFEPAGFLSGAEGAFRMIVTGFAAGDRRTLRDLLADDTYAGFEGAITAREKGGETQRTEIRAVQEMSIEAAELRGTIADVSVRIVSDQVNMTIGQDGLPVAGTDAVTEITDIWTFQRDLSNADPTWKLVGTRSA</sequence>
<dbReference type="InterPro" id="IPR032710">
    <property type="entry name" value="NTF2-like_dom_sf"/>
</dbReference>
<keyword evidence="2" id="KW-0812">Transmembrane</keyword>
<name>A0A2W7IIV2_9PROT</name>
<comment type="caution">
    <text evidence="4">The sequence shown here is derived from an EMBL/GenBank/DDBJ whole genome shotgun (WGS) entry which is preliminary data.</text>
</comment>
<feature type="domain" description="Tim44-like" evidence="3">
    <location>
        <begin position="76"/>
        <end position="221"/>
    </location>
</feature>
<dbReference type="EMBL" id="QKYU01000009">
    <property type="protein sequence ID" value="PZW46568.1"/>
    <property type="molecule type" value="Genomic_DNA"/>
</dbReference>
<dbReference type="InterPro" id="IPR007379">
    <property type="entry name" value="Tim44-like_dom"/>
</dbReference>
<feature type="transmembrane region" description="Helical" evidence="2">
    <location>
        <begin position="6"/>
        <end position="23"/>
    </location>
</feature>
<dbReference type="SUPFAM" id="SSF54427">
    <property type="entry name" value="NTF2-like"/>
    <property type="match status" value="1"/>
</dbReference>
<dbReference type="SMART" id="SM00978">
    <property type="entry name" value="Tim44"/>
    <property type="match status" value="1"/>
</dbReference>
<accession>A0A2W7IIV2</accession>
<dbReference type="Pfam" id="PF04280">
    <property type="entry name" value="Tim44"/>
    <property type="match status" value="1"/>
</dbReference>
<dbReference type="Proteomes" id="UP000249688">
    <property type="component" value="Unassembled WGS sequence"/>
</dbReference>
<dbReference type="PIRSF" id="PIRSF031890">
    <property type="entry name" value="UCP031890_transporter_Tim44"/>
    <property type="match status" value="1"/>
</dbReference>
<dbReference type="AlphaFoldDB" id="A0A2W7IIV2"/>
<dbReference type="OrthoDB" id="9798618at2"/>
<organism evidence="4 5">
    <name type="scientific">Humitalea rosea</name>
    <dbReference type="NCBI Taxonomy" id="990373"/>
    <lineage>
        <taxon>Bacteria</taxon>
        <taxon>Pseudomonadati</taxon>
        <taxon>Pseudomonadota</taxon>
        <taxon>Alphaproteobacteria</taxon>
        <taxon>Acetobacterales</taxon>
        <taxon>Roseomonadaceae</taxon>
        <taxon>Humitalea</taxon>
    </lineage>
</organism>
<protein>
    <submittedName>
        <fullName evidence="4">Putative lipid-binding transport protein (Tim44 family)</fullName>
    </submittedName>
</protein>
<keyword evidence="2" id="KW-1133">Transmembrane helix</keyword>
<proteinExistence type="predicted"/>
<dbReference type="Gene3D" id="3.10.450.240">
    <property type="match status" value="1"/>
</dbReference>
<evidence type="ECO:0000256" key="2">
    <source>
        <dbReference type="SAM" id="Phobius"/>
    </source>
</evidence>
<evidence type="ECO:0000313" key="4">
    <source>
        <dbReference type="EMBL" id="PZW46568.1"/>
    </source>
</evidence>
<dbReference type="NCBIfam" id="NF033779">
    <property type="entry name" value="Tim44_TimA_adap"/>
    <property type="match status" value="1"/>
</dbReference>
<reference evidence="4 5" key="1">
    <citation type="submission" date="2018-06" db="EMBL/GenBank/DDBJ databases">
        <title>Genomic Encyclopedia of Archaeal and Bacterial Type Strains, Phase II (KMG-II): from individual species to whole genera.</title>
        <authorList>
            <person name="Goeker M."/>
        </authorList>
    </citation>
    <scope>NUCLEOTIDE SEQUENCE [LARGE SCALE GENOMIC DNA]</scope>
    <source>
        <strain evidence="4 5">DSM 24525</strain>
    </source>
</reference>
<keyword evidence="5" id="KW-1185">Reference proteome</keyword>
<evidence type="ECO:0000256" key="1">
    <source>
        <dbReference type="SAM" id="MobiDB-lite"/>
    </source>
</evidence>
<feature type="region of interest" description="Disordered" evidence="1">
    <location>
        <begin position="34"/>
        <end position="73"/>
    </location>
</feature>
<feature type="compositionally biased region" description="Low complexity" evidence="1">
    <location>
        <begin position="41"/>
        <end position="50"/>
    </location>
</feature>
<evidence type="ECO:0000259" key="3">
    <source>
        <dbReference type="SMART" id="SM00978"/>
    </source>
</evidence>